<dbReference type="SMART" id="SM00220">
    <property type="entry name" value="S_TKc"/>
    <property type="match status" value="1"/>
</dbReference>
<dbReference type="InterPro" id="IPR011009">
    <property type="entry name" value="Kinase-like_dom_sf"/>
</dbReference>
<keyword evidence="6" id="KW-0732">Signal</keyword>
<evidence type="ECO:0000256" key="4">
    <source>
        <dbReference type="ARBA" id="ARBA00022679"/>
    </source>
</evidence>
<evidence type="ECO:0000256" key="11">
    <source>
        <dbReference type="ARBA" id="ARBA00022989"/>
    </source>
</evidence>
<evidence type="ECO:0000256" key="6">
    <source>
        <dbReference type="ARBA" id="ARBA00022729"/>
    </source>
</evidence>
<dbReference type="Pfam" id="PF07714">
    <property type="entry name" value="PK_Tyr_Ser-Thr"/>
    <property type="match status" value="1"/>
</dbReference>
<comment type="caution">
    <text evidence="21">The sequence shown here is derived from an EMBL/GenBank/DDBJ whole genome shotgun (WGS) entry which is preliminary data.</text>
</comment>
<evidence type="ECO:0000313" key="22">
    <source>
        <dbReference type="Proteomes" id="UP001153076"/>
    </source>
</evidence>
<dbReference type="InterPro" id="IPR000719">
    <property type="entry name" value="Prot_kinase_dom"/>
</dbReference>
<dbReference type="InterPro" id="IPR017441">
    <property type="entry name" value="Protein_kinase_ATP_BS"/>
</dbReference>
<dbReference type="GO" id="GO:0005524">
    <property type="term" value="F:ATP binding"/>
    <property type="evidence" value="ECO:0007669"/>
    <property type="project" value="UniProtKB-UniRule"/>
</dbReference>
<dbReference type="InterPro" id="IPR008271">
    <property type="entry name" value="Ser/Thr_kinase_AS"/>
</dbReference>
<comment type="subcellular location">
    <subcellularLocation>
        <location evidence="1">Membrane</location>
        <topology evidence="1">Single-pass membrane protein</topology>
    </subcellularLocation>
</comment>
<name>A0A9Q1GST6_9CARY</name>
<dbReference type="InterPro" id="IPR001245">
    <property type="entry name" value="Ser-Thr/Tyr_kinase_cat_dom"/>
</dbReference>
<keyword evidence="22" id="KW-1185">Reference proteome</keyword>
<dbReference type="CDD" id="cd14066">
    <property type="entry name" value="STKc_IRAK"/>
    <property type="match status" value="1"/>
</dbReference>
<evidence type="ECO:0000313" key="21">
    <source>
        <dbReference type="EMBL" id="KAJ8424934.1"/>
    </source>
</evidence>
<dbReference type="FunFam" id="3.30.200.20:FF:000142">
    <property type="entry name" value="Cysteine-rich receptor-like protein kinase 10"/>
    <property type="match status" value="1"/>
</dbReference>
<keyword evidence="10 18" id="KW-0067">ATP-binding</keyword>
<accession>A0A9Q1GST6</accession>
<evidence type="ECO:0000256" key="2">
    <source>
        <dbReference type="ARBA" id="ARBA00012513"/>
    </source>
</evidence>
<reference evidence="21" key="1">
    <citation type="submission" date="2022-04" db="EMBL/GenBank/DDBJ databases">
        <title>Carnegiea gigantea Genome sequencing and assembly v2.</title>
        <authorList>
            <person name="Copetti D."/>
            <person name="Sanderson M.J."/>
            <person name="Burquez A."/>
            <person name="Wojciechowski M.F."/>
        </authorList>
    </citation>
    <scope>NUCLEOTIDE SEQUENCE</scope>
    <source>
        <strain evidence="21">SGP5-SGP5p</strain>
        <tissue evidence="21">Aerial part</tissue>
    </source>
</reference>
<dbReference type="Gene3D" id="1.10.510.10">
    <property type="entry name" value="Transferase(Phosphotransferase) domain 1"/>
    <property type="match status" value="1"/>
</dbReference>
<dbReference type="GO" id="GO:0004674">
    <property type="term" value="F:protein serine/threonine kinase activity"/>
    <property type="evidence" value="ECO:0007669"/>
    <property type="project" value="UniProtKB-KW"/>
</dbReference>
<feature type="domain" description="Protein kinase" evidence="20">
    <location>
        <begin position="18"/>
        <end position="296"/>
    </location>
</feature>
<keyword evidence="12" id="KW-0472">Membrane</keyword>
<dbReference type="AlphaFoldDB" id="A0A9Q1GST6"/>
<evidence type="ECO:0000256" key="13">
    <source>
        <dbReference type="ARBA" id="ARBA00023157"/>
    </source>
</evidence>
<comment type="catalytic activity">
    <reaction evidence="16">
        <text>L-threonyl-[protein] + ATP = O-phospho-L-threonyl-[protein] + ADP + H(+)</text>
        <dbReference type="Rhea" id="RHEA:46608"/>
        <dbReference type="Rhea" id="RHEA-COMP:11060"/>
        <dbReference type="Rhea" id="RHEA-COMP:11605"/>
        <dbReference type="ChEBI" id="CHEBI:15378"/>
        <dbReference type="ChEBI" id="CHEBI:30013"/>
        <dbReference type="ChEBI" id="CHEBI:30616"/>
        <dbReference type="ChEBI" id="CHEBI:61977"/>
        <dbReference type="ChEBI" id="CHEBI:456216"/>
        <dbReference type="EC" id="2.7.11.1"/>
    </reaction>
</comment>
<evidence type="ECO:0000256" key="5">
    <source>
        <dbReference type="ARBA" id="ARBA00022692"/>
    </source>
</evidence>
<keyword evidence="8 18" id="KW-0547">Nucleotide-binding</keyword>
<keyword evidence="11" id="KW-1133">Transmembrane helix</keyword>
<keyword evidence="15" id="KW-0325">Glycoprotein</keyword>
<dbReference type="PANTHER" id="PTHR27002">
    <property type="entry name" value="RECEPTOR-LIKE SERINE/THREONINE-PROTEIN KINASE SD1-8"/>
    <property type="match status" value="1"/>
</dbReference>
<evidence type="ECO:0000256" key="7">
    <source>
        <dbReference type="ARBA" id="ARBA00022737"/>
    </source>
</evidence>
<dbReference type="OrthoDB" id="4062651at2759"/>
<evidence type="ECO:0000256" key="9">
    <source>
        <dbReference type="ARBA" id="ARBA00022777"/>
    </source>
</evidence>
<dbReference type="PROSITE" id="PS00108">
    <property type="entry name" value="PROTEIN_KINASE_ST"/>
    <property type="match status" value="1"/>
</dbReference>
<keyword evidence="9" id="KW-0418">Kinase</keyword>
<keyword evidence="5" id="KW-0812">Transmembrane</keyword>
<dbReference type="PROSITE" id="PS00107">
    <property type="entry name" value="PROTEIN_KINASE_ATP"/>
    <property type="match status" value="1"/>
</dbReference>
<evidence type="ECO:0000256" key="8">
    <source>
        <dbReference type="ARBA" id="ARBA00022741"/>
    </source>
</evidence>
<keyword evidence="4" id="KW-0808">Transferase</keyword>
<keyword evidence="14" id="KW-0675">Receptor</keyword>
<organism evidence="21 22">
    <name type="scientific">Carnegiea gigantea</name>
    <dbReference type="NCBI Taxonomy" id="171969"/>
    <lineage>
        <taxon>Eukaryota</taxon>
        <taxon>Viridiplantae</taxon>
        <taxon>Streptophyta</taxon>
        <taxon>Embryophyta</taxon>
        <taxon>Tracheophyta</taxon>
        <taxon>Spermatophyta</taxon>
        <taxon>Magnoliopsida</taxon>
        <taxon>eudicotyledons</taxon>
        <taxon>Gunneridae</taxon>
        <taxon>Pentapetalae</taxon>
        <taxon>Caryophyllales</taxon>
        <taxon>Cactineae</taxon>
        <taxon>Cactaceae</taxon>
        <taxon>Cactoideae</taxon>
        <taxon>Echinocereeae</taxon>
        <taxon>Carnegiea</taxon>
    </lineage>
</organism>
<evidence type="ECO:0000256" key="18">
    <source>
        <dbReference type="PROSITE-ProRule" id="PRU10141"/>
    </source>
</evidence>
<protein>
    <recommendedName>
        <fullName evidence="2">non-specific serine/threonine protein kinase</fullName>
        <ecNumber evidence="2">2.7.11.1</ecNumber>
    </recommendedName>
</protein>
<evidence type="ECO:0000256" key="3">
    <source>
        <dbReference type="ARBA" id="ARBA00022527"/>
    </source>
</evidence>
<gene>
    <name evidence="21" type="ORF">Cgig2_030890</name>
</gene>
<dbReference type="SUPFAM" id="SSF56112">
    <property type="entry name" value="Protein kinase-like (PK-like)"/>
    <property type="match status" value="1"/>
</dbReference>
<comment type="similarity">
    <text evidence="19">Belongs to the protein kinase superfamily.</text>
</comment>
<evidence type="ECO:0000256" key="17">
    <source>
        <dbReference type="ARBA" id="ARBA00048679"/>
    </source>
</evidence>
<dbReference type="EC" id="2.7.11.1" evidence="2"/>
<keyword evidence="3 19" id="KW-0723">Serine/threonine-protein kinase</keyword>
<evidence type="ECO:0000256" key="16">
    <source>
        <dbReference type="ARBA" id="ARBA00047899"/>
    </source>
</evidence>
<dbReference type="FunFam" id="1.10.510.10:FF:000060">
    <property type="entry name" value="G-type lectin S-receptor-like serine/threonine-protein kinase"/>
    <property type="match status" value="1"/>
</dbReference>
<sequence length="354" mass="40062">MESLKFDLHTIKAATHNFSRDNKLGEGGFGEVYKGKLEAGQEVAVKRLSKSSGQGVQEFKTEVLLIAKLQHKNLVKLLGFCFTSQEKILVYEYLQNSSLDKFLLDSRKKLSFDWQMRFKVIVGIARGLMYLHEDSRLKIIHRDLKPSNILLDDAMVPKISDFGLAKLFEVEETEGDTKRIVGTYGYMAPEYVMTGHFSTKSDIYSFGIIVLEIVSGQKNRLSGRPQLEETLLHRAWRLWDETNPLNLVDSTLDDKYPTEDVRKCIHVGLLCIQENATERPRMTTIVAALNGQSISLPMPRAPNFFGSNGVNAEMASVHYRLPIGGEIEYRQILNRHGSPCIYSGTNNITDLCPR</sequence>
<proteinExistence type="inferred from homology"/>
<evidence type="ECO:0000256" key="19">
    <source>
        <dbReference type="RuleBase" id="RU000304"/>
    </source>
</evidence>
<dbReference type="PROSITE" id="PS50011">
    <property type="entry name" value="PROTEIN_KINASE_DOM"/>
    <property type="match status" value="1"/>
</dbReference>
<dbReference type="Gene3D" id="3.30.200.20">
    <property type="entry name" value="Phosphorylase Kinase, domain 1"/>
    <property type="match status" value="1"/>
</dbReference>
<evidence type="ECO:0000256" key="12">
    <source>
        <dbReference type="ARBA" id="ARBA00023136"/>
    </source>
</evidence>
<dbReference type="Proteomes" id="UP001153076">
    <property type="component" value="Unassembled WGS sequence"/>
</dbReference>
<evidence type="ECO:0000256" key="10">
    <source>
        <dbReference type="ARBA" id="ARBA00022840"/>
    </source>
</evidence>
<keyword evidence="7" id="KW-0677">Repeat</keyword>
<dbReference type="GO" id="GO:0005886">
    <property type="term" value="C:plasma membrane"/>
    <property type="evidence" value="ECO:0007669"/>
    <property type="project" value="TreeGrafter"/>
</dbReference>
<dbReference type="PANTHER" id="PTHR27002:SF181">
    <property type="entry name" value="RECEPTOR-LIKE SERINE_THREONINE-PROTEIN KINASE"/>
    <property type="match status" value="1"/>
</dbReference>
<evidence type="ECO:0000256" key="14">
    <source>
        <dbReference type="ARBA" id="ARBA00023170"/>
    </source>
</evidence>
<evidence type="ECO:0000259" key="20">
    <source>
        <dbReference type="PROSITE" id="PS50011"/>
    </source>
</evidence>
<keyword evidence="13" id="KW-1015">Disulfide bond</keyword>
<feature type="binding site" evidence="18">
    <location>
        <position position="46"/>
    </location>
    <ligand>
        <name>ATP</name>
        <dbReference type="ChEBI" id="CHEBI:30616"/>
    </ligand>
</feature>
<evidence type="ECO:0000256" key="15">
    <source>
        <dbReference type="ARBA" id="ARBA00023180"/>
    </source>
</evidence>
<evidence type="ECO:0000256" key="1">
    <source>
        <dbReference type="ARBA" id="ARBA00004167"/>
    </source>
</evidence>
<dbReference type="EMBL" id="JAKOGI010001578">
    <property type="protein sequence ID" value="KAJ8424934.1"/>
    <property type="molecule type" value="Genomic_DNA"/>
</dbReference>
<comment type="catalytic activity">
    <reaction evidence="17">
        <text>L-seryl-[protein] + ATP = O-phospho-L-seryl-[protein] + ADP + H(+)</text>
        <dbReference type="Rhea" id="RHEA:17989"/>
        <dbReference type="Rhea" id="RHEA-COMP:9863"/>
        <dbReference type="Rhea" id="RHEA-COMP:11604"/>
        <dbReference type="ChEBI" id="CHEBI:15378"/>
        <dbReference type="ChEBI" id="CHEBI:29999"/>
        <dbReference type="ChEBI" id="CHEBI:30616"/>
        <dbReference type="ChEBI" id="CHEBI:83421"/>
        <dbReference type="ChEBI" id="CHEBI:456216"/>
        <dbReference type="EC" id="2.7.11.1"/>
    </reaction>
</comment>